<organism evidence="4 5">
    <name type="scientific">Handelsmanbacteria sp. (strain RIFCSPLOWO2_12_FULL_64_10)</name>
    <dbReference type="NCBI Taxonomy" id="1817868"/>
    <lineage>
        <taxon>Bacteria</taxon>
        <taxon>Candidatus Handelsmaniibacteriota</taxon>
    </lineage>
</organism>
<dbReference type="NCBIfam" id="TIGR00040">
    <property type="entry name" value="yfcE"/>
    <property type="match status" value="1"/>
</dbReference>
<keyword evidence="2" id="KW-0479">Metal-binding</keyword>
<accession>A0A1F6CSY6</accession>
<name>A0A1F6CSY6_HANXR</name>
<dbReference type="InterPro" id="IPR029052">
    <property type="entry name" value="Metallo-depent_PP-like"/>
</dbReference>
<dbReference type="Proteomes" id="UP000178606">
    <property type="component" value="Unassembled WGS sequence"/>
</dbReference>
<dbReference type="InterPro" id="IPR000979">
    <property type="entry name" value="Phosphodiesterase_MJ0936/Vps29"/>
</dbReference>
<evidence type="ECO:0000256" key="1">
    <source>
        <dbReference type="ARBA" id="ARBA00008950"/>
    </source>
</evidence>
<dbReference type="InterPro" id="IPR041802">
    <property type="entry name" value="MPP_YfcE"/>
</dbReference>
<dbReference type="InterPro" id="IPR053193">
    <property type="entry name" value="MetalloPDE_YfcE-like"/>
</dbReference>
<dbReference type="InterPro" id="IPR024654">
    <property type="entry name" value="Calcineurin-like_PHP_lpxH"/>
</dbReference>
<evidence type="ECO:0000259" key="3">
    <source>
        <dbReference type="Pfam" id="PF12850"/>
    </source>
</evidence>
<protein>
    <recommendedName>
        <fullName evidence="2">Phosphoesterase</fullName>
        <ecNumber evidence="2">3.1.4.-</ecNumber>
    </recommendedName>
</protein>
<dbReference type="GO" id="GO:0046872">
    <property type="term" value="F:metal ion binding"/>
    <property type="evidence" value="ECO:0007669"/>
    <property type="project" value="UniProtKB-KW"/>
</dbReference>
<dbReference type="PANTHER" id="PTHR43165">
    <property type="entry name" value="METALLOPHOSPHOESTERASE"/>
    <property type="match status" value="1"/>
</dbReference>
<dbReference type="EMBL" id="MFKF01000152">
    <property type="protein sequence ID" value="OGG52227.1"/>
    <property type="molecule type" value="Genomic_DNA"/>
</dbReference>
<dbReference type="SUPFAM" id="SSF56300">
    <property type="entry name" value="Metallo-dependent phosphatases"/>
    <property type="match status" value="1"/>
</dbReference>
<gene>
    <name evidence="4" type="ORF">A3F84_20705</name>
</gene>
<dbReference type="GO" id="GO:0016787">
    <property type="term" value="F:hydrolase activity"/>
    <property type="evidence" value="ECO:0007669"/>
    <property type="project" value="UniProtKB-UniRule"/>
</dbReference>
<dbReference type="Gene3D" id="3.60.21.10">
    <property type="match status" value="1"/>
</dbReference>
<sequence length="163" mass="17472">MSGPLIGLITDTHDNQVTTAKAVEVFNQRKTDLVLHGGDYIAPFNAKPLKGLKAPFIGVFGNNDGERFGLRAAFADIGPIHRAPHELAHAGKKILLLHEPDALDALIASGVYDVIFYGHTHKIDLREGRPLVVNPGEAGGWVTGRATVGLLDLSALKVEIVEL</sequence>
<feature type="domain" description="Calcineurin-like phosphoesterase" evidence="3">
    <location>
        <begin position="6"/>
        <end position="154"/>
    </location>
</feature>
<comment type="cofactor">
    <cofactor evidence="2">
        <name>a divalent metal cation</name>
        <dbReference type="ChEBI" id="CHEBI:60240"/>
    </cofactor>
</comment>
<proteinExistence type="inferred from homology"/>
<dbReference type="CDD" id="cd00841">
    <property type="entry name" value="MPP_YfcE"/>
    <property type="match status" value="1"/>
</dbReference>
<evidence type="ECO:0000313" key="5">
    <source>
        <dbReference type="Proteomes" id="UP000178606"/>
    </source>
</evidence>
<dbReference type="AlphaFoldDB" id="A0A1F6CSY6"/>
<evidence type="ECO:0000313" key="4">
    <source>
        <dbReference type="EMBL" id="OGG52227.1"/>
    </source>
</evidence>
<reference evidence="4 5" key="1">
    <citation type="journal article" date="2016" name="Nat. Commun.">
        <title>Thousands of microbial genomes shed light on interconnected biogeochemical processes in an aquifer system.</title>
        <authorList>
            <person name="Anantharaman K."/>
            <person name="Brown C.T."/>
            <person name="Hug L.A."/>
            <person name="Sharon I."/>
            <person name="Castelle C.J."/>
            <person name="Probst A.J."/>
            <person name="Thomas B.C."/>
            <person name="Singh A."/>
            <person name="Wilkins M.J."/>
            <person name="Karaoz U."/>
            <person name="Brodie E.L."/>
            <person name="Williams K.H."/>
            <person name="Hubbard S.S."/>
            <person name="Banfield J.F."/>
        </authorList>
    </citation>
    <scope>NUCLEOTIDE SEQUENCE [LARGE SCALE GENOMIC DNA]</scope>
    <source>
        <strain evidence="5">RIFCSPLOWO2_12_FULL_64_10</strain>
    </source>
</reference>
<comment type="caution">
    <text evidence="4">The sequence shown here is derived from an EMBL/GenBank/DDBJ whole genome shotgun (WGS) entry which is preliminary data.</text>
</comment>
<dbReference type="PANTHER" id="PTHR43165:SF1">
    <property type="entry name" value="PHOSPHODIESTERASE MJ0936"/>
    <property type="match status" value="1"/>
</dbReference>
<dbReference type="EC" id="3.1.4.-" evidence="2"/>
<evidence type="ECO:0000256" key="2">
    <source>
        <dbReference type="RuleBase" id="RU362039"/>
    </source>
</evidence>
<comment type="similarity">
    <text evidence="1 2">Belongs to the metallophosphoesterase superfamily. YfcE family.</text>
</comment>
<dbReference type="Pfam" id="PF12850">
    <property type="entry name" value="Metallophos_2"/>
    <property type="match status" value="1"/>
</dbReference>